<reference evidence="2 3" key="1">
    <citation type="submission" date="2005-09" db="EMBL/GenBank/DDBJ databases">
        <authorList>
            <person name="Woods D.E."/>
            <person name="Nierman W.C."/>
        </authorList>
    </citation>
    <scope>NUCLEOTIDE SEQUENCE [LARGE SCALE GENOMIC DNA]</scope>
    <source>
        <strain evidence="2 3">1710b</strain>
    </source>
</reference>
<feature type="compositionally biased region" description="Basic residues" evidence="1">
    <location>
        <begin position="603"/>
        <end position="626"/>
    </location>
</feature>
<sequence length="626" mass="69887">MSRQRLRTARPAASTRRLRVHPRGVERVEHRPPIAGRPERRERHVGIEADRARALVGIERIGARALRREHGRARVRMIVARGGARIDAPLEACAARMEIEHVHGHAQLAREREEACAARMREKRRVDERRVAGAQHVARERAQALVLRVDLLRRVRARGKRPRVDRRERSGALALAVARQPDRTGHVGERAARNRFARARIAVAQQQAWAARAGRVRGDVDVPARALDARGARRGVAARAHRRDERPHERAIRDIQRQRGEAGEIARFVEPTVQQAVREGGAIVRVQIHQQKRQIVDHVDPAQRVVEIDAVEHQRVAAALHDVVQVQIAVACADVAVGSPGVQVRGELVAAPHAPRAQRRRQRRAERARERREHVVELPAQLARAAVRAPRDVARRVQMVGGEARRGGIDVRRVERAAREQPGEQHPLVEAAHPDDVVDGRARAEQAQAARAAHERAGGEIDRRGERAVQRELRFARAAARGEFAEIREAEIERLQALVREAPDEINDGEVRFDAHDRAGRMRVGRRAAQRRVDVARQAAGRAFAHGAPLRTVAANGVRARRAVRAAPDGGGLRGLRRARTAHLVTSVDRERARRGAPAARRAAARKPPRRDGARRHSTRSRRAPA</sequence>
<dbReference type="Proteomes" id="UP000002700">
    <property type="component" value="Chromosome II"/>
</dbReference>
<evidence type="ECO:0000256" key="1">
    <source>
        <dbReference type="SAM" id="MobiDB-lite"/>
    </source>
</evidence>
<evidence type="ECO:0000313" key="2">
    <source>
        <dbReference type="EMBL" id="ABA53367.1"/>
    </source>
</evidence>
<evidence type="ECO:0000313" key="3">
    <source>
        <dbReference type="Proteomes" id="UP000002700"/>
    </source>
</evidence>
<protein>
    <submittedName>
        <fullName evidence="2">Uncharacterized protein</fullName>
    </submittedName>
</protein>
<name>Q3JIM3_BURP1</name>
<feature type="region of interest" description="Disordered" evidence="1">
    <location>
        <begin position="1"/>
        <end position="20"/>
    </location>
</feature>
<dbReference type="KEGG" id="bpm:BURPS1710b_A1423"/>
<feature type="region of interest" description="Disordered" evidence="1">
    <location>
        <begin position="352"/>
        <end position="372"/>
    </location>
</feature>
<gene>
    <name evidence="2" type="ordered locus">BURPS1710b_A1423</name>
</gene>
<dbReference type="AlphaFoldDB" id="Q3JIM3"/>
<organism evidence="2 3">
    <name type="scientific">Burkholderia pseudomallei (strain 1710b)</name>
    <dbReference type="NCBI Taxonomy" id="320372"/>
    <lineage>
        <taxon>Bacteria</taxon>
        <taxon>Pseudomonadati</taxon>
        <taxon>Pseudomonadota</taxon>
        <taxon>Betaproteobacteria</taxon>
        <taxon>Burkholderiales</taxon>
        <taxon>Burkholderiaceae</taxon>
        <taxon>Burkholderia</taxon>
        <taxon>pseudomallei group</taxon>
    </lineage>
</organism>
<dbReference type="EMBL" id="CP000125">
    <property type="protein sequence ID" value="ABA53367.1"/>
    <property type="molecule type" value="Genomic_DNA"/>
</dbReference>
<feature type="region of interest" description="Disordered" evidence="1">
    <location>
        <begin position="586"/>
        <end position="626"/>
    </location>
</feature>
<dbReference type="EnsemblBacteria" id="ABA53367">
    <property type="protein sequence ID" value="ABA53367"/>
    <property type="gene ID" value="BURPS1710b_A1423"/>
</dbReference>
<proteinExistence type="predicted"/>
<dbReference type="HOGENOM" id="CLU_436602_0_0_4"/>
<accession>Q3JIM3</accession>